<organism evidence="2 3">
    <name type="scientific">Archangium minus</name>
    <dbReference type="NCBI Taxonomy" id="83450"/>
    <lineage>
        <taxon>Bacteria</taxon>
        <taxon>Pseudomonadati</taxon>
        <taxon>Myxococcota</taxon>
        <taxon>Myxococcia</taxon>
        <taxon>Myxococcales</taxon>
        <taxon>Cystobacterineae</taxon>
        <taxon>Archangiaceae</taxon>
        <taxon>Archangium</taxon>
    </lineage>
</organism>
<feature type="domain" description="EAL" evidence="1">
    <location>
        <begin position="1"/>
        <end position="130"/>
    </location>
</feature>
<name>A0ABY9X7N6_9BACT</name>
<dbReference type="SUPFAM" id="SSF142433">
    <property type="entry name" value="CinA-like"/>
    <property type="match status" value="1"/>
</dbReference>
<dbReference type="Pfam" id="PF02464">
    <property type="entry name" value="CinA"/>
    <property type="match status" value="1"/>
</dbReference>
<dbReference type="InterPro" id="IPR001633">
    <property type="entry name" value="EAL_dom"/>
</dbReference>
<accession>A0ABY9X7N6</accession>
<proteinExistence type="predicted"/>
<dbReference type="Proteomes" id="UP001611383">
    <property type="component" value="Chromosome"/>
</dbReference>
<protein>
    <submittedName>
        <fullName evidence="2">CinA family protein</fullName>
    </submittedName>
</protein>
<dbReference type="RefSeq" id="WP_395811638.1">
    <property type="nucleotide sequence ID" value="NZ_CP043494.1"/>
</dbReference>
<dbReference type="PROSITE" id="PS50883">
    <property type="entry name" value="EAL"/>
    <property type="match status" value="1"/>
</dbReference>
<reference evidence="2 3" key="1">
    <citation type="submission" date="2019-08" db="EMBL/GenBank/DDBJ databases">
        <title>Archangium and Cystobacter genomes.</title>
        <authorList>
            <person name="Chen I.-C.K."/>
            <person name="Wielgoss S."/>
        </authorList>
    </citation>
    <scope>NUCLEOTIDE SEQUENCE [LARGE SCALE GENOMIC DNA]</scope>
    <source>
        <strain evidence="2 3">Cbm 6</strain>
    </source>
</reference>
<dbReference type="EMBL" id="CP043494">
    <property type="protein sequence ID" value="WNG51409.1"/>
    <property type="molecule type" value="Genomic_DNA"/>
</dbReference>
<gene>
    <name evidence="2" type="ORF">F0U60_50225</name>
</gene>
<dbReference type="Gene3D" id="3.90.950.20">
    <property type="entry name" value="CinA-like"/>
    <property type="match status" value="1"/>
</dbReference>
<dbReference type="NCBIfam" id="TIGR00199">
    <property type="entry name" value="PncC_domain"/>
    <property type="match status" value="1"/>
</dbReference>
<evidence type="ECO:0000313" key="3">
    <source>
        <dbReference type="Proteomes" id="UP001611383"/>
    </source>
</evidence>
<evidence type="ECO:0000259" key="1">
    <source>
        <dbReference type="PROSITE" id="PS50883"/>
    </source>
</evidence>
<dbReference type="InterPro" id="IPR008136">
    <property type="entry name" value="CinA_C"/>
</dbReference>
<evidence type="ECO:0000313" key="2">
    <source>
        <dbReference type="EMBL" id="WNG51409.1"/>
    </source>
</evidence>
<dbReference type="InterPro" id="IPR036653">
    <property type="entry name" value="CinA-like_C"/>
</dbReference>
<sequence>MTQPELEERARRVLEACRRAGVRLALAEASTGGLVSACLTDIPGASAVVERGFVPYSNEAKTEQLGVPVELMVAHGAVSEEVARALAEGALARSHADLGLGETGIAGPSGGSAAKPVGLVYLAVARRGGTVLHERHLFSGDRTEIRRAAAARALELLLSVLERG</sequence>
<keyword evidence="3" id="KW-1185">Reference proteome</keyword>